<keyword evidence="1" id="KW-0732">Signal</keyword>
<organism evidence="2">
    <name type="scientific">Gymnodinialimonas phycosphaerae</name>
    <dbReference type="NCBI Taxonomy" id="2841589"/>
    <lineage>
        <taxon>Bacteria</taxon>
        <taxon>Pseudomonadati</taxon>
        <taxon>Pseudomonadota</taxon>
        <taxon>Alphaproteobacteria</taxon>
        <taxon>Rhodobacterales</taxon>
        <taxon>Paracoccaceae</taxon>
        <taxon>Gymnodinialimonas</taxon>
    </lineage>
</organism>
<feature type="signal peptide" evidence="1">
    <location>
        <begin position="1"/>
        <end position="23"/>
    </location>
</feature>
<feature type="chain" id="PRO_5037745158" evidence="1">
    <location>
        <begin position="24"/>
        <end position="89"/>
    </location>
</feature>
<evidence type="ECO:0000313" key="2">
    <source>
        <dbReference type="EMBL" id="QXL87280.1"/>
    </source>
</evidence>
<accession>A0A975TU32</accession>
<gene>
    <name evidence="2" type="ORF">KUL25_17910</name>
</gene>
<dbReference type="RefSeq" id="WP_257894178.1">
    <property type="nucleotide sequence ID" value="NZ_JAIMBW010000001.1"/>
</dbReference>
<evidence type="ECO:0000256" key="1">
    <source>
        <dbReference type="SAM" id="SignalP"/>
    </source>
</evidence>
<sequence>MRSLILTLSLALALPLMPTMATADSHSCNQLRQNVVNHVPPVSHNLPYGALSCAAISELHLLLIRGGSYSNHYLTQQIEAVFRREGLIR</sequence>
<protein>
    <submittedName>
        <fullName evidence="2">Uncharacterized protein</fullName>
    </submittedName>
</protein>
<proteinExistence type="predicted"/>
<dbReference type="Proteomes" id="UP000693972">
    <property type="component" value="Unassembled WGS sequence"/>
</dbReference>
<reference evidence="2 3" key="1">
    <citation type="submission" date="2021-07" db="EMBL/GenBank/DDBJ databases">
        <title>Karlodiniumbacter phycospheric gen. nov., sp. nov., a phycosphere bacterium isolated from karlodinium veneficum.</title>
        <authorList>
            <person name="Peng Y."/>
            <person name="Jiang L."/>
            <person name="Lee J."/>
        </authorList>
    </citation>
    <scope>NUCLEOTIDE SEQUENCE</scope>
    <source>
        <strain evidence="2 3">N5</strain>
    </source>
</reference>
<keyword evidence="3" id="KW-1185">Reference proteome</keyword>
<dbReference type="EMBL" id="CP078073">
    <property type="protein sequence ID" value="QXL87280.1"/>
    <property type="molecule type" value="Genomic_DNA"/>
</dbReference>
<name>A0A975TU32_9RHOB</name>
<dbReference type="EMBL" id="JAIMBW010000001">
    <property type="protein sequence ID" value="MBY4894639.1"/>
    <property type="molecule type" value="Genomic_DNA"/>
</dbReference>
<evidence type="ECO:0000313" key="3">
    <source>
        <dbReference type="Proteomes" id="UP000693972"/>
    </source>
</evidence>
<dbReference type="AlphaFoldDB" id="A0A975TU32"/>